<keyword evidence="3" id="KW-1185">Reference proteome</keyword>
<proteinExistence type="predicted"/>
<feature type="chain" id="PRO_5043441318" evidence="1">
    <location>
        <begin position="33"/>
        <end position="86"/>
    </location>
</feature>
<evidence type="ECO:0000256" key="1">
    <source>
        <dbReference type="SAM" id="SignalP"/>
    </source>
</evidence>
<organism evidence="2 3">
    <name type="scientific">Zoarces viviparus</name>
    <name type="common">Viviparous eelpout</name>
    <name type="synonym">Blennius viviparus</name>
    <dbReference type="NCBI Taxonomy" id="48416"/>
    <lineage>
        <taxon>Eukaryota</taxon>
        <taxon>Metazoa</taxon>
        <taxon>Chordata</taxon>
        <taxon>Craniata</taxon>
        <taxon>Vertebrata</taxon>
        <taxon>Euteleostomi</taxon>
        <taxon>Actinopterygii</taxon>
        <taxon>Neopterygii</taxon>
        <taxon>Teleostei</taxon>
        <taxon>Neoteleostei</taxon>
        <taxon>Acanthomorphata</taxon>
        <taxon>Eupercaria</taxon>
        <taxon>Perciformes</taxon>
        <taxon>Cottioidei</taxon>
        <taxon>Zoarcales</taxon>
        <taxon>Zoarcidae</taxon>
        <taxon>Zoarcinae</taxon>
        <taxon>Zoarces</taxon>
    </lineage>
</organism>
<keyword evidence="1" id="KW-0732">Signal</keyword>
<gene>
    <name evidence="2" type="ORF">VZT92_011696</name>
</gene>
<feature type="signal peptide" evidence="1">
    <location>
        <begin position="1"/>
        <end position="32"/>
    </location>
</feature>
<dbReference type="EMBL" id="JBCEZU010000100">
    <property type="protein sequence ID" value="KAK9530174.1"/>
    <property type="molecule type" value="Genomic_DNA"/>
</dbReference>
<accession>A0AAW1F5I6</accession>
<evidence type="ECO:0000313" key="2">
    <source>
        <dbReference type="EMBL" id="KAK9530174.1"/>
    </source>
</evidence>
<reference evidence="2 3" key="1">
    <citation type="journal article" date="2024" name="Genome Biol. Evol.">
        <title>Chromosome-level genome assembly of the viviparous eelpout Zoarces viviparus.</title>
        <authorList>
            <person name="Fuhrmann N."/>
            <person name="Brasseur M.V."/>
            <person name="Bakowski C.E."/>
            <person name="Podsiadlowski L."/>
            <person name="Prost S."/>
            <person name="Krehenwinkel H."/>
            <person name="Mayer C."/>
        </authorList>
    </citation>
    <scope>NUCLEOTIDE SEQUENCE [LARGE SCALE GENOMIC DNA]</scope>
    <source>
        <strain evidence="2">NO-MEL_2022_Ind0_liver</strain>
    </source>
</reference>
<comment type="caution">
    <text evidence="2">The sequence shown here is derived from an EMBL/GenBank/DDBJ whole genome shotgun (WGS) entry which is preliminary data.</text>
</comment>
<evidence type="ECO:0000313" key="3">
    <source>
        <dbReference type="Proteomes" id="UP001488805"/>
    </source>
</evidence>
<dbReference type="Proteomes" id="UP001488805">
    <property type="component" value="Unassembled WGS sequence"/>
</dbReference>
<protein>
    <submittedName>
        <fullName evidence="2">Uncharacterized protein</fullName>
    </submittedName>
</protein>
<name>A0AAW1F5I6_ZOAVI</name>
<sequence>MTRTHREGRMALTSREMLCLIGTACLWLPLLAEVVAEDSYLNEVQNSGEWEVILRTQHSRPVCTLSYKVSLHPASPPTPSLPFSIL</sequence>
<dbReference type="AlphaFoldDB" id="A0AAW1F5I6"/>